<feature type="binding site" evidence="14">
    <location>
        <position position="83"/>
    </location>
    <ligand>
        <name>heme c</name>
        <dbReference type="ChEBI" id="CHEBI:61717"/>
        <label>1</label>
    </ligand>
</feature>
<keyword evidence="9" id="KW-0674">Reaction center</keyword>
<feature type="binding site" evidence="14">
    <location>
        <position position="96"/>
    </location>
    <ligand>
        <name>heme c</name>
        <dbReference type="ChEBI" id="CHEBI:61717"/>
        <label>1</label>
        <note>covalent</note>
    </ligand>
</feature>
<dbReference type="Gene3D" id="1.10.468.10">
    <property type="entry name" value="Photosynthetic Reaction Center, subunit C, domain 2"/>
    <property type="match status" value="2"/>
</dbReference>
<feature type="binding site" evidence="14">
    <location>
        <position position="151"/>
    </location>
    <ligand>
        <name>heme c</name>
        <dbReference type="ChEBI" id="CHEBI:61717"/>
        <label>3</label>
    </ligand>
</feature>
<dbReference type="PROSITE" id="PS51257">
    <property type="entry name" value="PROKAR_LIPOPROTEIN"/>
    <property type="match status" value="1"/>
</dbReference>
<comment type="PTM">
    <text evidence="9 10">Binds 4 heme groups per subunit.</text>
</comment>
<dbReference type="GO" id="GO:0030077">
    <property type="term" value="C:plasma membrane light-harvesting complex"/>
    <property type="evidence" value="ECO:0007669"/>
    <property type="project" value="InterPro"/>
</dbReference>
<feature type="binding site" evidence="14">
    <location>
        <position position="323"/>
    </location>
    <ligand>
        <name>heme c</name>
        <dbReference type="ChEBI" id="CHEBI:61717"/>
        <label>3</label>
        <note>covalent</note>
    </ligand>
</feature>
<dbReference type="GO" id="GO:0020037">
    <property type="term" value="F:heme binding"/>
    <property type="evidence" value="ECO:0007669"/>
    <property type="project" value="InterPro"/>
</dbReference>
<protein>
    <recommendedName>
        <fullName evidence="2 9">Photosynthetic reaction center cytochrome c subunit</fullName>
    </recommendedName>
</protein>
<feature type="binding site" evidence="14">
    <location>
        <position position="112"/>
    </location>
    <ligand>
        <name>heme c</name>
        <dbReference type="ChEBI" id="CHEBI:61717"/>
        <label>1</label>
        <note>covalent</note>
    </ligand>
</feature>
<feature type="binding site" evidence="14">
    <location>
        <position position="111"/>
    </location>
    <ligand>
        <name>heme c</name>
        <dbReference type="ChEBI" id="CHEBI:61717"/>
        <label>2</label>
    </ligand>
</feature>
<dbReference type="InterPro" id="IPR036280">
    <property type="entry name" value="Multihaem_cyt_sf"/>
</dbReference>
<evidence type="ECO:0000256" key="1">
    <source>
        <dbReference type="ARBA" id="ARBA00003196"/>
    </source>
</evidence>
<feature type="binding site" description="axial binding residue" evidence="11">
    <location>
        <position position="161"/>
    </location>
    <ligand>
        <name>heme</name>
        <dbReference type="ChEBI" id="CHEBI:30413"/>
        <label>2</label>
    </ligand>
    <ligandPart>
        <name>Fe</name>
        <dbReference type="ChEBI" id="CHEBI:18248"/>
    </ligandPart>
</feature>
<dbReference type="SUPFAM" id="SSF48695">
    <property type="entry name" value="Multiheme cytochromes"/>
    <property type="match status" value="1"/>
</dbReference>
<evidence type="ECO:0000256" key="9">
    <source>
        <dbReference type="PIRNR" id="PIRNR000017"/>
    </source>
</evidence>
<gene>
    <name evidence="12" type="ORF">HH1059_06350</name>
</gene>
<dbReference type="AlphaFoldDB" id="A0A0X8X829"/>
<keyword evidence="13" id="KW-1185">Reference proteome</keyword>
<feature type="binding site" evidence="14">
    <location>
        <position position="265"/>
    </location>
    <ligand>
        <name>heme c</name>
        <dbReference type="ChEBI" id="CHEBI:61717"/>
        <label>4</label>
        <note>axial binding residue</note>
    </ligand>
    <ligandPart>
        <name>Fe</name>
        <dbReference type="ChEBI" id="CHEBI:18248"/>
    </ligandPart>
</feature>
<feature type="binding site" evidence="14">
    <location>
        <position position="123"/>
    </location>
    <ligand>
        <name>heme c</name>
        <dbReference type="ChEBI" id="CHEBI:61717"/>
        <label>2</label>
    </ligand>
</feature>
<evidence type="ECO:0000256" key="4">
    <source>
        <dbReference type="ARBA" id="ARBA00022531"/>
    </source>
</evidence>
<organism evidence="12 13">
    <name type="scientific">Halorhodospira halochloris</name>
    <name type="common">Ectothiorhodospira halochloris</name>
    <dbReference type="NCBI Taxonomy" id="1052"/>
    <lineage>
        <taxon>Bacteria</taxon>
        <taxon>Pseudomonadati</taxon>
        <taxon>Pseudomonadota</taxon>
        <taxon>Gammaproteobacteria</taxon>
        <taxon>Chromatiales</taxon>
        <taxon>Ectothiorhodospiraceae</taxon>
        <taxon>Halorhodospira</taxon>
    </lineage>
</organism>
<evidence type="ECO:0000313" key="12">
    <source>
        <dbReference type="EMBL" id="BAU57322.1"/>
    </source>
</evidence>
<dbReference type="InterPro" id="IPR023119">
    <property type="entry name" value="Multihaem_cyt_PRC_cyt_su-like"/>
</dbReference>
<dbReference type="InterPro" id="IPR003158">
    <property type="entry name" value="Photosyn_RC_cyt_c-su"/>
</dbReference>
<feature type="binding site" evidence="14">
    <location>
        <position position="84"/>
    </location>
    <ligand>
        <name>heme c</name>
        <dbReference type="ChEBI" id="CHEBI:61717"/>
        <label>1</label>
    </ligand>
</feature>
<evidence type="ECO:0000256" key="2">
    <source>
        <dbReference type="ARBA" id="ARBA00015978"/>
    </source>
</evidence>
<feature type="binding site" description="covalent" evidence="10">
    <location>
        <position position="323"/>
    </location>
    <ligand>
        <name>heme</name>
        <dbReference type="ChEBI" id="CHEBI:30413"/>
        <label>4</label>
    </ligand>
</feature>
<feature type="binding site" evidence="14">
    <location>
        <position position="326"/>
    </location>
    <ligand>
        <name>heme c</name>
        <dbReference type="ChEBI" id="CHEBI:61717"/>
        <label>3</label>
        <note>covalent</note>
    </ligand>
</feature>
<feature type="binding site" evidence="14">
    <location>
        <position position="157"/>
    </location>
    <ligand>
        <name>heme c</name>
        <dbReference type="ChEBI" id="CHEBI:61717"/>
        <label>2</label>
        <note>covalent</note>
    </ligand>
</feature>
<evidence type="ECO:0000256" key="11">
    <source>
        <dbReference type="PIRSR" id="PIRSR000017-2"/>
    </source>
</evidence>
<reference evidence="14" key="2">
    <citation type="journal article" date="2024" name="J. Integr. Plant Biol.">
        <title>Structural insights into the unusual core photocomplex from a triply extremophilic purple bacterium, Halorhodospira halochloris.</title>
        <authorList>
            <person name="Qi C.H."/>
            <person name="Wang G.L."/>
            <person name="Wang F.F."/>
            <person name="Wang J."/>
            <person name="Wang X.P."/>
            <person name="Zou M.J."/>
            <person name="Ma F."/>
            <person name="Madigan M.T."/>
            <person name="Kimura Y."/>
            <person name="Wang-Otomo Z.Y."/>
            <person name="Yu L.J."/>
        </authorList>
    </citation>
    <scope>STRUCTURE BY ELECTRON MICROSCOPY (2.42 ANGSTROMS) IN COMPLEX WITH HEME C</scope>
</reference>
<evidence type="ECO:0000256" key="6">
    <source>
        <dbReference type="ARBA" id="ARBA00022723"/>
    </source>
</evidence>
<evidence type="ECO:0000256" key="8">
    <source>
        <dbReference type="ARBA" id="ARBA00023004"/>
    </source>
</evidence>
<feature type="binding site" evidence="14">
    <location>
        <position position="161"/>
    </location>
    <ligand>
        <name>heme c</name>
        <dbReference type="ChEBI" id="CHEBI:61717"/>
        <label>2</label>
        <note>axial binding residue</note>
    </ligand>
    <ligandPart>
        <name>Fe</name>
        <dbReference type="ChEBI" id="CHEBI:18248"/>
    </ligandPart>
</feature>
<sequence length="372" mass="41570">MDGRYLTRSLAVGALAAGFLVVAGCERPPFEQEQTGPRGTGMYVLDNPRILESRLDLHTAPEARPMASEDGERAGDVHENVQVLADLSDEQFWRIKEEMTDWVAGDEGCTYCHTDDLASDEKYQYRVSRDMIEMTRYLNANWADTHLTHSNEAGVTCYTCHRGEPIPPASWHSEEESGETRFMTGMGDLQLQNKISSKTAYTAFPRDALDTFLVGHEGELSIVGEGEGGLRTATTEGVSLREAYEAVGLMMHLSYSLDAGCTLCHNVSRWASWEDSPKERETAWHGIRMARDINVNWINPLIDEYPEDADVLGPTGDVGKVSCQTCHNKERRPLYGEEFLELYPELVGEPDPDFDYLQFGDLGTDLLKGVND</sequence>
<evidence type="ECO:0000256" key="10">
    <source>
        <dbReference type="PIRSR" id="PIRSR000017-1"/>
    </source>
</evidence>
<dbReference type="RefSeq" id="WP_096408214.1">
    <property type="nucleotide sequence ID" value="NZ_AP017372.2"/>
</dbReference>
<evidence type="ECO:0000256" key="5">
    <source>
        <dbReference type="ARBA" id="ARBA00022617"/>
    </source>
</evidence>
<feature type="binding site" description="covalent" evidence="10">
    <location>
        <position position="261"/>
    </location>
    <ligand>
        <name>heme</name>
        <dbReference type="ChEBI" id="CHEBI:30413"/>
        <label>3</label>
    </ligand>
</feature>
<feature type="binding site" description="axial binding residue" evidence="11">
    <location>
        <position position="113"/>
    </location>
    <ligand>
        <name>heme</name>
        <dbReference type="ChEBI" id="CHEBI:30413"/>
        <label>1</label>
    </ligand>
    <ligandPart>
        <name>Fe</name>
        <dbReference type="ChEBI" id="CHEBI:18248"/>
    </ligandPart>
</feature>
<evidence type="ECO:0007829" key="14">
    <source>
        <dbReference type="PDB" id="8K5O"/>
    </source>
</evidence>
<dbReference type="NCBIfam" id="NF040706">
    <property type="entry name" value="photo_cyt_PufC"/>
    <property type="match status" value="1"/>
</dbReference>
<feature type="binding site" description="axial binding residue" evidence="11">
    <location>
        <position position="149"/>
    </location>
    <ligand>
        <name>heme</name>
        <dbReference type="ChEBI" id="CHEBI:30413"/>
        <label>4</label>
    </ligand>
    <ligandPart>
        <name>Fe</name>
        <dbReference type="ChEBI" id="CHEBI:18248"/>
    </ligandPart>
</feature>
<feature type="binding site" evidence="14">
    <location>
        <position position="80"/>
    </location>
    <ligand>
        <name>heme c</name>
        <dbReference type="ChEBI" id="CHEBI:61717"/>
        <label>1</label>
    </ligand>
</feature>
<dbReference type="SMR" id="A0A0X8X829"/>
<feature type="binding site" evidence="14">
    <location>
        <position position="131"/>
    </location>
    <ligand>
        <name>heme c</name>
        <dbReference type="ChEBI" id="CHEBI:61717"/>
        <label>2</label>
        <note>axial binding residue</note>
    </ligand>
    <ligandPart>
        <name>Fe</name>
        <dbReference type="ChEBI" id="CHEBI:18248"/>
    </ligandPart>
</feature>
<dbReference type="EMDB" id="EMD-36907"/>
<proteinExistence type="evidence at protein level"/>
<feature type="binding site" evidence="14">
    <location>
        <position position="109"/>
    </location>
    <ligand>
        <name>heme c</name>
        <dbReference type="ChEBI" id="CHEBI:61717"/>
        <label>1</label>
        <note>covalent</note>
    </ligand>
</feature>
<comment type="function">
    <text evidence="1 9">The reaction center of purple bacteria contains a tightly bound cytochrome molecule which re-reduces the photo oxidized primary electron donor.</text>
</comment>
<dbReference type="OrthoDB" id="9813732at2"/>
<feature type="binding site" evidence="14">
    <location>
        <position position="332"/>
    </location>
    <ligand>
        <name>heme c</name>
        <dbReference type="ChEBI" id="CHEBI:61717"/>
        <label>3</label>
    </ligand>
</feature>
<feature type="binding site" description="covalent" evidence="10">
    <location>
        <position position="109"/>
    </location>
    <ligand>
        <name>heme</name>
        <dbReference type="ChEBI" id="CHEBI:30413"/>
        <label>1</label>
    </ligand>
</feature>
<feature type="binding site" evidence="14">
    <location>
        <position position="327"/>
    </location>
    <ligand>
        <name>heme c</name>
        <dbReference type="ChEBI" id="CHEBI:61717"/>
        <label>3</label>
        <note>axial binding residue</note>
    </ligand>
    <ligandPart>
        <name>Fe</name>
        <dbReference type="ChEBI" id="CHEBI:18248"/>
    </ligandPart>
</feature>
<accession>A0A0X8X829</accession>
<feature type="binding site" description="axial binding residue" evidence="11">
    <location>
        <position position="265"/>
    </location>
    <ligand>
        <name>heme</name>
        <dbReference type="ChEBI" id="CHEBI:30413"/>
        <label>3</label>
    </ligand>
    <ligandPart>
        <name>Fe</name>
        <dbReference type="ChEBI" id="CHEBI:18248"/>
    </ligandPart>
</feature>
<keyword evidence="8 9" id="KW-0408">Iron</keyword>
<keyword evidence="4 9" id="KW-0602">Photosynthesis</keyword>
<dbReference type="GO" id="GO:0009055">
    <property type="term" value="F:electron transfer activity"/>
    <property type="evidence" value="ECO:0007669"/>
    <property type="project" value="InterPro"/>
</dbReference>
<feature type="binding site" evidence="14">
    <location>
        <position position="223"/>
    </location>
    <ligand>
        <name>heme c</name>
        <dbReference type="ChEBI" id="CHEBI:61717"/>
        <label>4</label>
    </ligand>
</feature>
<feature type="binding site" evidence="14">
    <location>
        <position position="221"/>
    </location>
    <ligand>
        <name>heme c</name>
        <dbReference type="ChEBI" id="CHEBI:61717"/>
        <label>4</label>
    </ligand>
</feature>
<feature type="binding site" evidence="14">
    <location>
        <position position="250"/>
    </location>
    <ligand>
        <name>heme c</name>
        <dbReference type="ChEBI" id="CHEBI:61717"/>
        <label>4</label>
        <note>axial binding residue</note>
    </ligand>
    <ligandPart>
        <name>Fe</name>
        <dbReference type="ChEBI" id="CHEBI:18248"/>
    </ligandPart>
</feature>
<feature type="binding site" evidence="14">
    <location>
        <position position="146"/>
    </location>
    <ligand>
        <name>heme c</name>
        <dbReference type="ChEBI" id="CHEBI:61717"/>
        <label>3</label>
        <note>axial binding residue</note>
    </ligand>
    <ligandPart>
        <name>Fe</name>
        <dbReference type="ChEBI" id="CHEBI:18248"/>
    </ligandPart>
</feature>
<dbReference type="Proteomes" id="UP000218890">
    <property type="component" value="Chromosome"/>
</dbReference>
<dbReference type="GO" id="GO:0005506">
    <property type="term" value="F:iron ion binding"/>
    <property type="evidence" value="ECO:0007669"/>
    <property type="project" value="InterPro"/>
</dbReference>
<feature type="binding site" description="axial binding residue" evidence="11">
    <location>
        <position position="327"/>
    </location>
    <ligand>
        <name>heme</name>
        <dbReference type="ChEBI" id="CHEBI:30413"/>
        <label>4</label>
    </ligand>
    <ligandPart>
        <name>Fe</name>
        <dbReference type="ChEBI" id="CHEBI:18248"/>
    </ligandPart>
</feature>
<feature type="binding site" evidence="14">
    <location>
        <position position="82"/>
    </location>
    <ligand>
        <name>heme c</name>
        <dbReference type="ChEBI" id="CHEBI:61717"/>
        <label>1</label>
    </ligand>
</feature>
<feature type="binding site" evidence="14">
    <location>
        <position position="261"/>
    </location>
    <ligand>
        <name>heme c</name>
        <dbReference type="ChEBI" id="CHEBI:61717"/>
        <label>4</label>
        <note>covalent</note>
    </ligand>
</feature>
<name>A0A0X8X829_HALHR</name>
<keyword evidence="6 9" id="KW-0479">Metal-binding</keyword>
<feature type="binding site" evidence="14">
    <location>
        <position position="319"/>
    </location>
    <ligand>
        <name>heme c</name>
        <dbReference type="ChEBI" id="CHEBI:61717"/>
        <label>2</label>
    </ligand>
</feature>
<feature type="binding site" description="axial binding residue" evidence="11">
    <location>
        <position position="250"/>
    </location>
    <ligand>
        <name>heme</name>
        <dbReference type="ChEBI" id="CHEBI:30413"/>
        <label>3</label>
    </ligand>
    <ligandPart>
        <name>Fe</name>
        <dbReference type="ChEBI" id="CHEBI:18248"/>
    </ligandPart>
</feature>
<evidence type="ECO:0000313" key="13">
    <source>
        <dbReference type="Proteomes" id="UP000218890"/>
    </source>
</evidence>
<keyword evidence="7 9" id="KW-0249">Electron transport</keyword>
<feature type="binding site" description="covalent" evidence="10">
    <location>
        <position position="160"/>
    </location>
    <ligand>
        <name>heme</name>
        <dbReference type="ChEBI" id="CHEBI:30413"/>
        <label>2</label>
    </ligand>
</feature>
<dbReference type="CDD" id="cd09224">
    <property type="entry name" value="CytoC_RC"/>
    <property type="match status" value="1"/>
</dbReference>
<dbReference type="Pfam" id="PF02276">
    <property type="entry name" value="CytoC_RC"/>
    <property type="match status" value="1"/>
</dbReference>
<evidence type="ECO:0000256" key="7">
    <source>
        <dbReference type="ARBA" id="ARBA00022982"/>
    </source>
</evidence>
<dbReference type="GO" id="GO:0019684">
    <property type="term" value="P:photosynthesis, light reaction"/>
    <property type="evidence" value="ECO:0007669"/>
    <property type="project" value="InterPro"/>
</dbReference>
<feature type="binding site" description="covalent" evidence="10">
    <location>
        <position position="157"/>
    </location>
    <ligand>
        <name>heme</name>
        <dbReference type="ChEBI" id="CHEBI:30413"/>
        <label>2</label>
    </ligand>
</feature>
<feature type="binding site" description="covalent" evidence="10">
    <location>
        <position position="326"/>
    </location>
    <ligand>
        <name>heme</name>
        <dbReference type="ChEBI" id="CHEBI:30413"/>
        <label>4</label>
    </ligand>
</feature>
<dbReference type="PIRSF" id="PIRSF000017">
    <property type="entry name" value="RC_cytochrome"/>
    <property type="match status" value="1"/>
</dbReference>
<evidence type="ECO:0000256" key="3">
    <source>
        <dbReference type="ARBA" id="ARBA00022448"/>
    </source>
</evidence>
<reference evidence="12" key="1">
    <citation type="submission" date="2016-02" db="EMBL/GenBank/DDBJ databases">
        <title>Halorhodospira halochloris DSM-1059 complete genome, version 2.</title>
        <authorList>
            <person name="Tsukatani Y."/>
        </authorList>
    </citation>
    <scope>NUCLEOTIDE SEQUENCE</scope>
    <source>
        <strain evidence="12">DSM 1059</strain>
    </source>
</reference>
<feature type="binding site" evidence="14">
    <location>
        <position position="113"/>
    </location>
    <ligand>
        <name>heme c</name>
        <dbReference type="ChEBI" id="CHEBI:61717"/>
        <label>1</label>
        <note>axial binding residue</note>
    </ligand>
    <ligandPart>
        <name>Fe</name>
        <dbReference type="ChEBI" id="CHEBI:18248"/>
    </ligandPart>
</feature>
<dbReference type="EMBL" id="AP017372">
    <property type="protein sequence ID" value="BAU57322.1"/>
    <property type="molecule type" value="Genomic_DNA"/>
</dbReference>
<feature type="binding site" description="axial binding residue" evidence="11">
    <location>
        <position position="131"/>
    </location>
    <ligand>
        <name>heme</name>
        <dbReference type="ChEBI" id="CHEBI:30413"/>
        <label>2</label>
    </ligand>
    <ligandPart>
        <name>Fe</name>
        <dbReference type="ChEBI" id="CHEBI:18248"/>
    </ligandPart>
</feature>
<feature type="binding site" evidence="14">
    <location>
        <position position="150"/>
    </location>
    <ligand>
        <name>heme c</name>
        <dbReference type="ChEBI" id="CHEBI:61717"/>
        <label>3</label>
    </ligand>
</feature>
<feature type="binding site" evidence="14">
    <location>
        <position position="280"/>
    </location>
    <ligand>
        <name>heme c</name>
        <dbReference type="ChEBI" id="CHEBI:61717"/>
        <label>4</label>
    </ligand>
</feature>
<keyword evidence="5 9" id="KW-0349">Heme</keyword>
<feature type="binding site" evidence="14">
    <location>
        <position position="288"/>
    </location>
    <ligand>
        <name>heme c</name>
        <dbReference type="ChEBI" id="CHEBI:61717"/>
        <label>4</label>
    </ligand>
</feature>
<feature type="binding site" description="covalent" evidence="10">
    <location>
        <position position="112"/>
    </location>
    <ligand>
        <name>heme</name>
        <dbReference type="ChEBI" id="CHEBI:30413"/>
        <label>1</label>
    </ligand>
</feature>
<feature type="binding site" description="covalent" evidence="10">
    <location>
        <position position="264"/>
    </location>
    <ligand>
        <name>heme</name>
        <dbReference type="ChEBI" id="CHEBI:30413"/>
        <label>3</label>
    </ligand>
</feature>
<feature type="binding site" evidence="14">
    <location>
        <position position="160"/>
    </location>
    <ligand>
        <name>heme c</name>
        <dbReference type="ChEBI" id="CHEBI:61717"/>
        <label>2</label>
        <note>covalent</note>
    </ligand>
</feature>
<dbReference type="PDB" id="8K5O">
    <property type="method" value="EM"/>
    <property type="resolution" value="2.42 A"/>
    <property type="chains" value="C=1-372"/>
</dbReference>
<keyword evidence="3 9" id="KW-0813">Transport</keyword>
<dbReference type="KEGG" id="hhk:HH1059_06350"/>
<feature type="binding site" evidence="14">
    <location>
        <position position="129"/>
    </location>
    <ligand>
        <name>heme c</name>
        <dbReference type="ChEBI" id="CHEBI:61717"/>
        <label>1</label>
    </ligand>
</feature>
<keyword evidence="14" id="KW-0002">3D-structure</keyword>